<keyword evidence="2 4" id="KW-0819">tRNA processing</keyword>
<dbReference type="EMBL" id="BSOR01000016">
    <property type="protein sequence ID" value="GLR63711.1"/>
    <property type="molecule type" value="Genomic_DNA"/>
</dbReference>
<dbReference type="HAMAP" id="MF_01082">
    <property type="entry name" value="TruD"/>
    <property type="match status" value="1"/>
</dbReference>
<dbReference type="InterPro" id="IPR020119">
    <property type="entry name" value="PsdUridine_synth_TruD_CS"/>
</dbReference>
<evidence type="ECO:0000256" key="3">
    <source>
        <dbReference type="ARBA" id="ARBA00023235"/>
    </source>
</evidence>
<gene>
    <name evidence="4 6" type="primary">truD</name>
    <name evidence="6" type="ORF">GCM10007878_11460</name>
</gene>
<evidence type="ECO:0000259" key="5">
    <source>
        <dbReference type="PROSITE" id="PS50984"/>
    </source>
</evidence>
<dbReference type="PANTHER" id="PTHR47811:SF1">
    <property type="entry name" value="TRNA PSEUDOURIDINE SYNTHASE D"/>
    <property type="match status" value="1"/>
</dbReference>
<comment type="similarity">
    <text evidence="1 4">Belongs to the pseudouridine synthase TruD family.</text>
</comment>
<keyword evidence="3 4" id="KW-0413">Isomerase</keyword>
<evidence type="ECO:0000256" key="1">
    <source>
        <dbReference type="ARBA" id="ARBA00007953"/>
    </source>
</evidence>
<dbReference type="InterPro" id="IPR011760">
    <property type="entry name" value="PsdUridine_synth_TruD_insert"/>
</dbReference>
<sequence length="364" mass="41001">MQAVNNSLENQLAQLESQLTQLPSLFPSSPWQGVYRLEPEDFQVEEVLGFEPEGQGEHLYLWVEKKGSNTAFVAQELARSAGVHPSAVAYSGLKDRQAITRQWFSLHLPGQADPSVETLNSANWQVLKMARHPRKLKRGTHRSNRFTLRLRVDNTDDTTGHWLEKRWQQITQQGVPNYFGPQRFGRGGQNIHKALSWLMANPPIKPPKRQEKSIYLSALRSALFNAWLAETLNNQHWIKPLQGSCFNLEGTRSYFSDPTATDLSKRLASGDINLAGPLAGKGHLQSSGLALQAEEAFREAYLPYWQALANQGLKVEYRPLRMQPKATEFNWQAPWLTLGFTLPSGCFATSLLAELINANDAQIN</sequence>
<organism evidence="6 7">
    <name type="scientific">Marinospirillum insulare</name>
    <dbReference type="NCBI Taxonomy" id="217169"/>
    <lineage>
        <taxon>Bacteria</taxon>
        <taxon>Pseudomonadati</taxon>
        <taxon>Pseudomonadota</taxon>
        <taxon>Gammaproteobacteria</taxon>
        <taxon>Oceanospirillales</taxon>
        <taxon>Oceanospirillaceae</taxon>
        <taxon>Marinospirillum</taxon>
    </lineage>
</organism>
<evidence type="ECO:0000256" key="4">
    <source>
        <dbReference type="HAMAP-Rule" id="MF_01082"/>
    </source>
</evidence>
<dbReference type="Gene3D" id="3.30.2340.10">
    <property type="entry name" value="TruD, insertion domain"/>
    <property type="match status" value="1"/>
</dbReference>
<comment type="caution">
    <text evidence="6">The sequence shown here is derived from an EMBL/GenBank/DDBJ whole genome shotgun (WGS) entry which is preliminary data.</text>
</comment>
<dbReference type="EC" id="5.4.99.27" evidence="4"/>
<dbReference type="Pfam" id="PF01142">
    <property type="entry name" value="TruD"/>
    <property type="match status" value="2"/>
</dbReference>
<evidence type="ECO:0000256" key="2">
    <source>
        <dbReference type="ARBA" id="ARBA00022694"/>
    </source>
</evidence>
<comment type="function">
    <text evidence="4">Responsible for synthesis of pseudouridine from uracil-13 in transfer RNAs.</text>
</comment>
<dbReference type="Proteomes" id="UP001156682">
    <property type="component" value="Unassembled WGS sequence"/>
</dbReference>
<name>A0ABQ5ZU69_9GAMM</name>
<dbReference type="InterPro" id="IPR043165">
    <property type="entry name" value="TruD_insert_sf"/>
</dbReference>
<evidence type="ECO:0000313" key="7">
    <source>
        <dbReference type="Proteomes" id="UP001156682"/>
    </source>
</evidence>
<comment type="catalytic activity">
    <reaction evidence="4">
        <text>uridine(13) in tRNA = pseudouridine(13) in tRNA</text>
        <dbReference type="Rhea" id="RHEA:42540"/>
        <dbReference type="Rhea" id="RHEA-COMP:10105"/>
        <dbReference type="Rhea" id="RHEA-COMP:10106"/>
        <dbReference type="ChEBI" id="CHEBI:65314"/>
        <dbReference type="ChEBI" id="CHEBI:65315"/>
        <dbReference type="EC" id="5.4.99.27"/>
    </reaction>
</comment>
<protein>
    <recommendedName>
        <fullName evidence="4">tRNA pseudouridine synthase D</fullName>
        <ecNumber evidence="4">5.4.99.27</ecNumber>
    </recommendedName>
    <alternativeName>
        <fullName evidence="4">tRNA pseudouridine(13) synthase</fullName>
    </alternativeName>
    <alternativeName>
        <fullName evidence="4">tRNA pseudouridylate synthase D</fullName>
    </alternativeName>
    <alternativeName>
        <fullName evidence="4">tRNA-uridine isomerase D</fullName>
    </alternativeName>
</protein>
<dbReference type="RefSeq" id="WP_051610113.1">
    <property type="nucleotide sequence ID" value="NZ_BSOR01000016.1"/>
</dbReference>
<accession>A0ABQ5ZU69</accession>
<dbReference type="PANTHER" id="PTHR47811">
    <property type="entry name" value="TRNA PSEUDOURIDINE SYNTHASE D"/>
    <property type="match status" value="1"/>
</dbReference>
<dbReference type="CDD" id="cd02575">
    <property type="entry name" value="PseudoU_synth_EcTruD"/>
    <property type="match status" value="1"/>
</dbReference>
<dbReference type="PROSITE" id="PS01268">
    <property type="entry name" value="UPF0024"/>
    <property type="match status" value="1"/>
</dbReference>
<feature type="active site" description="Nucleophile" evidence="4">
    <location>
        <position position="95"/>
    </location>
</feature>
<keyword evidence="7" id="KW-1185">Reference proteome</keyword>
<evidence type="ECO:0000313" key="6">
    <source>
        <dbReference type="EMBL" id="GLR63711.1"/>
    </source>
</evidence>
<dbReference type="InterPro" id="IPR001656">
    <property type="entry name" value="PsdUridine_synth_TruD"/>
</dbReference>
<dbReference type="Gene3D" id="3.30.2350.20">
    <property type="entry name" value="TruD, catalytic domain"/>
    <property type="match status" value="1"/>
</dbReference>
<feature type="domain" description="TRUD" evidence="5">
    <location>
        <begin position="174"/>
        <end position="323"/>
    </location>
</feature>
<dbReference type="PROSITE" id="PS50984">
    <property type="entry name" value="TRUD"/>
    <property type="match status" value="1"/>
</dbReference>
<proteinExistence type="inferred from homology"/>
<dbReference type="InterPro" id="IPR042214">
    <property type="entry name" value="TruD_catalytic"/>
</dbReference>
<dbReference type="InterPro" id="IPR050170">
    <property type="entry name" value="TruD_pseudoU_synthase"/>
</dbReference>
<reference evidence="7" key="1">
    <citation type="journal article" date="2019" name="Int. J. Syst. Evol. Microbiol.">
        <title>The Global Catalogue of Microorganisms (GCM) 10K type strain sequencing project: providing services to taxonomists for standard genome sequencing and annotation.</title>
        <authorList>
            <consortium name="The Broad Institute Genomics Platform"/>
            <consortium name="The Broad Institute Genome Sequencing Center for Infectious Disease"/>
            <person name="Wu L."/>
            <person name="Ma J."/>
        </authorList>
    </citation>
    <scope>NUCLEOTIDE SEQUENCE [LARGE SCALE GENOMIC DNA]</scope>
    <source>
        <strain evidence="7">NBRC 100033</strain>
    </source>
</reference>
<dbReference type="InterPro" id="IPR020103">
    <property type="entry name" value="PsdUridine_synth_cat_dom_sf"/>
</dbReference>
<dbReference type="SUPFAM" id="SSF55120">
    <property type="entry name" value="Pseudouridine synthase"/>
    <property type="match status" value="1"/>
</dbReference>